<evidence type="ECO:0000256" key="1">
    <source>
        <dbReference type="ARBA" id="ARBA00022692"/>
    </source>
</evidence>
<dbReference type="Pfam" id="PF00028">
    <property type="entry name" value="Cadherin"/>
    <property type="match status" value="1"/>
</dbReference>
<gene>
    <name evidence="7" type="ORF">BLA29_009099</name>
</gene>
<reference evidence="7 8" key="1">
    <citation type="submission" date="2017-03" db="EMBL/GenBank/DDBJ databases">
        <title>Genome Survey of Euroglyphus maynei.</title>
        <authorList>
            <person name="Arlian L.G."/>
            <person name="Morgan M.S."/>
            <person name="Rider S.D."/>
        </authorList>
    </citation>
    <scope>NUCLEOTIDE SEQUENCE [LARGE SCALE GENOMIC DNA]</scope>
    <source>
        <strain evidence="7">Arlian Lab</strain>
        <tissue evidence="7">Whole body</tissue>
    </source>
</reference>
<feature type="domain" description="Cadherin" evidence="6">
    <location>
        <begin position="195"/>
        <end position="288"/>
    </location>
</feature>
<evidence type="ECO:0000313" key="8">
    <source>
        <dbReference type="Proteomes" id="UP000194236"/>
    </source>
</evidence>
<dbReference type="InterPro" id="IPR002126">
    <property type="entry name" value="Cadherin-like_dom"/>
</dbReference>
<dbReference type="GO" id="GO:0005509">
    <property type="term" value="F:calcium ion binding"/>
    <property type="evidence" value="ECO:0007669"/>
    <property type="project" value="UniProtKB-UniRule"/>
</dbReference>
<organism evidence="7 8">
    <name type="scientific">Euroglyphus maynei</name>
    <name type="common">Mayne's house dust mite</name>
    <dbReference type="NCBI Taxonomy" id="6958"/>
    <lineage>
        <taxon>Eukaryota</taxon>
        <taxon>Metazoa</taxon>
        <taxon>Ecdysozoa</taxon>
        <taxon>Arthropoda</taxon>
        <taxon>Chelicerata</taxon>
        <taxon>Arachnida</taxon>
        <taxon>Acari</taxon>
        <taxon>Acariformes</taxon>
        <taxon>Sarcoptiformes</taxon>
        <taxon>Astigmata</taxon>
        <taxon>Psoroptidia</taxon>
        <taxon>Analgoidea</taxon>
        <taxon>Pyroglyphidae</taxon>
        <taxon>Pyroglyphinae</taxon>
        <taxon>Euroglyphus</taxon>
    </lineage>
</organism>
<accession>A0A1Y3BGK9</accession>
<dbReference type="Gene3D" id="2.60.40.60">
    <property type="entry name" value="Cadherins"/>
    <property type="match status" value="2"/>
</dbReference>
<keyword evidence="1" id="KW-0812">Transmembrane</keyword>
<dbReference type="SUPFAM" id="SSF49313">
    <property type="entry name" value="Cadherin-like"/>
    <property type="match status" value="3"/>
</dbReference>
<dbReference type="CDD" id="cd11304">
    <property type="entry name" value="Cadherin_repeat"/>
    <property type="match status" value="3"/>
</dbReference>
<keyword evidence="5" id="KW-0106">Calcium</keyword>
<keyword evidence="3" id="KW-1133">Transmembrane helix</keyword>
<keyword evidence="8" id="KW-1185">Reference proteome</keyword>
<dbReference type="PANTHER" id="PTHR24026:SF136">
    <property type="entry name" value="PROTOCADHERIN-23"/>
    <property type="match status" value="1"/>
</dbReference>
<protein>
    <recommendedName>
        <fullName evidence="6">Cadherin domain-containing protein</fullName>
    </recommendedName>
</protein>
<keyword evidence="3" id="KW-0472">Membrane</keyword>
<sequence length="293" mass="33260">ADDSIYFAIHPTLGFIYNTRPLYLHQLLSTSENTITEFIVNLTVLARDRGHHLSSQTIESSKTKVNIRIQPVNRHAPLISIKQHSTLSLATTPESFGSSIYAIIHVSDEDMGIYGQICSFNIIDGNQHSLFRVTNQSSNDYNIQLIKSIADLFQLSKSLSMFELVVQARDCGQRITNKTIQISLDEHFSMNLQFTSEKYYKELFENSLIGTEILQVDLKISYSTGMMNKYQTSKKLSDIRSLTDNSIHFSIINGNENGTFGITGNGIIYTRSRLDRENVAEYRLVVRAQHHLN</sequence>
<keyword evidence="4" id="KW-0325">Glycoprotein</keyword>
<feature type="non-terminal residue" evidence="7">
    <location>
        <position position="293"/>
    </location>
</feature>
<evidence type="ECO:0000313" key="7">
    <source>
        <dbReference type="EMBL" id="OTF79287.1"/>
    </source>
</evidence>
<evidence type="ECO:0000256" key="3">
    <source>
        <dbReference type="ARBA" id="ARBA00022989"/>
    </source>
</evidence>
<dbReference type="InterPro" id="IPR015919">
    <property type="entry name" value="Cadherin-like_sf"/>
</dbReference>
<comment type="caution">
    <text evidence="7">The sequence shown here is derived from an EMBL/GenBank/DDBJ whole genome shotgun (WGS) entry which is preliminary data.</text>
</comment>
<feature type="domain" description="Cadherin" evidence="6">
    <location>
        <begin position="6"/>
        <end position="79"/>
    </location>
</feature>
<dbReference type="PROSITE" id="PS50268">
    <property type="entry name" value="CADHERIN_2"/>
    <property type="match status" value="2"/>
</dbReference>
<dbReference type="PANTHER" id="PTHR24026">
    <property type="entry name" value="FAT ATYPICAL CADHERIN-RELATED"/>
    <property type="match status" value="1"/>
</dbReference>
<name>A0A1Y3BGK9_EURMA</name>
<evidence type="ECO:0000256" key="5">
    <source>
        <dbReference type="PROSITE-ProRule" id="PRU00043"/>
    </source>
</evidence>
<proteinExistence type="predicted"/>
<dbReference type="GO" id="GO:0016020">
    <property type="term" value="C:membrane"/>
    <property type="evidence" value="ECO:0007669"/>
    <property type="project" value="InterPro"/>
</dbReference>
<dbReference type="PRINTS" id="PR00205">
    <property type="entry name" value="CADHERIN"/>
</dbReference>
<dbReference type="GO" id="GO:0007156">
    <property type="term" value="P:homophilic cell adhesion via plasma membrane adhesion molecules"/>
    <property type="evidence" value="ECO:0007669"/>
    <property type="project" value="InterPro"/>
</dbReference>
<evidence type="ECO:0000256" key="2">
    <source>
        <dbReference type="ARBA" id="ARBA00022889"/>
    </source>
</evidence>
<evidence type="ECO:0000259" key="6">
    <source>
        <dbReference type="PROSITE" id="PS50268"/>
    </source>
</evidence>
<feature type="non-terminal residue" evidence="7">
    <location>
        <position position="1"/>
    </location>
</feature>
<evidence type="ECO:0000256" key="4">
    <source>
        <dbReference type="ARBA" id="ARBA00023180"/>
    </source>
</evidence>
<dbReference type="AlphaFoldDB" id="A0A1Y3BGK9"/>
<dbReference type="Proteomes" id="UP000194236">
    <property type="component" value="Unassembled WGS sequence"/>
</dbReference>
<keyword evidence="2" id="KW-0130">Cell adhesion</keyword>
<dbReference type="EMBL" id="MUJZ01023835">
    <property type="protein sequence ID" value="OTF79287.1"/>
    <property type="molecule type" value="Genomic_DNA"/>
</dbReference>